<comment type="caution">
    <text evidence="1">The sequence shown here is derived from an EMBL/GenBank/DDBJ whole genome shotgun (WGS) entry which is preliminary data.</text>
</comment>
<dbReference type="AlphaFoldDB" id="A0AAD9LZ70"/>
<name>A0AAD9LZ70_9PEZI</name>
<organism evidence="1 2">
    <name type="scientific">Colletotrichum zoysiae</name>
    <dbReference type="NCBI Taxonomy" id="1216348"/>
    <lineage>
        <taxon>Eukaryota</taxon>
        <taxon>Fungi</taxon>
        <taxon>Dikarya</taxon>
        <taxon>Ascomycota</taxon>
        <taxon>Pezizomycotina</taxon>
        <taxon>Sordariomycetes</taxon>
        <taxon>Hypocreomycetidae</taxon>
        <taxon>Glomerellales</taxon>
        <taxon>Glomerellaceae</taxon>
        <taxon>Colletotrichum</taxon>
        <taxon>Colletotrichum graminicola species complex</taxon>
    </lineage>
</organism>
<evidence type="ECO:0000313" key="1">
    <source>
        <dbReference type="EMBL" id="KAK2023428.1"/>
    </source>
</evidence>
<gene>
    <name evidence="1" type="ORF">LX32DRAFT_145280</name>
</gene>
<protein>
    <submittedName>
        <fullName evidence="1">Uncharacterized protein</fullName>
    </submittedName>
</protein>
<accession>A0AAD9LZ70</accession>
<reference evidence="1" key="1">
    <citation type="submission" date="2021-06" db="EMBL/GenBank/DDBJ databases">
        <title>Comparative genomics, transcriptomics and evolutionary studies reveal genomic signatures of adaptation to plant cell wall in hemibiotrophic fungi.</title>
        <authorList>
            <consortium name="DOE Joint Genome Institute"/>
            <person name="Baroncelli R."/>
            <person name="Diaz J.F."/>
            <person name="Benocci T."/>
            <person name="Peng M."/>
            <person name="Battaglia E."/>
            <person name="Haridas S."/>
            <person name="Andreopoulos W."/>
            <person name="Labutti K."/>
            <person name="Pangilinan J."/>
            <person name="Floch G.L."/>
            <person name="Makela M.R."/>
            <person name="Henrissat B."/>
            <person name="Grigoriev I.V."/>
            <person name="Crouch J.A."/>
            <person name="De Vries R.P."/>
            <person name="Sukno S.A."/>
            <person name="Thon M.R."/>
        </authorList>
    </citation>
    <scope>NUCLEOTIDE SEQUENCE</scope>
    <source>
        <strain evidence="1">MAFF235873</strain>
    </source>
</reference>
<dbReference type="EMBL" id="MU843000">
    <property type="protein sequence ID" value="KAK2023428.1"/>
    <property type="molecule type" value="Genomic_DNA"/>
</dbReference>
<sequence length="248" mass="27911">MDTKAAPETRRSERPVSMIAVSVSSLHLVHDVYGVCSHRSRPQLHNGNSRIQDEYLGNTCSLQDGQTLSYEVKVNRVHEVCLQATQRYVEERRTNLRMRVAPTTMYHFRLRCRYPRASFRFVPYATSRQNFGSLSSTASEMIAGVAEASTESLPVNIGRICDGVWAQAQRDRLCVPGTEKAAVVNMRPLLAPYEIGNTFGRFLRTGTAHVHGWATLMEEPRSTGCWVCRFISVCVLIPLIIPKSYLSC</sequence>
<keyword evidence="2" id="KW-1185">Reference proteome</keyword>
<evidence type="ECO:0000313" key="2">
    <source>
        <dbReference type="Proteomes" id="UP001232148"/>
    </source>
</evidence>
<dbReference type="Proteomes" id="UP001232148">
    <property type="component" value="Unassembled WGS sequence"/>
</dbReference>
<proteinExistence type="predicted"/>